<evidence type="ECO:0000256" key="5">
    <source>
        <dbReference type="ARBA" id="ARBA00022729"/>
    </source>
</evidence>
<evidence type="ECO:0000313" key="16">
    <source>
        <dbReference type="EMBL" id="JAT60627.1"/>
    </source>
</evidence>
<dbReference type="GO" id="GO:0005773">
    <property type="term" value="C:vacuole"/>
    <property type="evidence" value="ECO:0007669"/>
    <property type="project" value="UniProtKB-SubCell"/>
</dbReference>
<dbReference type="EMBL" id="GDJX01007309">
    <property type="protein sequence ID" value="JAT60627.1"/>
    <property type="molecule type" value="Transcribed_RNA"/>
</dbReference>
<feature type="domain" description="Peptidase A1" evidence="15">
    <location>
        <begin position="89"/>
        <end position="402"/>
    </location>
</feature>
<reference evidence="16" key="1">
    <citation type="submission" date="2015-07" db="EMBL/GenBank/DDBJ databases">
        <title>Transcriptome Assembly of Anthurium amnicola.</title>
        <authorList>
            <person name="Suzuki J."/>
        </authorList>
    </citation>
    <scope>NUCLEOTIDE SEQUENCE</scope>
</reference>
<evidence type="ECO:0000256" key="3">
    <source>
        <dbReference type="ARBA" id="ARBA00022554"/>
    </source>
</evidence>
<evidence type="ECO:0000256" key="2">
    <source>
        <dbReference type="ARBA" id="ARBA00007447"/>
    </source>
</evidence>
<sequence length="405" mass="44706">MKISVALLLVTVVSYCVSSDAAVHKTTLRKVPETPSQKMHRYSQTGEYLTQKYFGNSRYMQEANQNFLPNPMGGVEHGVPLSNYMNAQYFGEISIGTPPQTFSVIFDTGSSNLWVPSTHCTSIACFLHHRYDSGQSKTFKPNGTEFAIRYGTGSLEGIISSDDLSVGDITVKSQDFGESVKEPGLTFAFGKFDGIFGLGYDTISVKGVVPPFYHMVNQELIDEPIFSFWLNDNDADNDYEIGGELVFGGVDKSHFAGDIHWAPVRRKGYWEVDLERVIFGGDAVDMEDTGAAIDTGSSLMAVPTIVAELINKQIGAKKNFAGQYIIDCDKVPSLPDFSLQFNGKLFNLTGYEYTLKAQNQCISAFMGLDIPAPLGPIWIIGDVFLRKFYTIYDLGNDRVGFADSK</sequence>
<keyword evidence="4 13" id="KW-0645">Protease</keyword>
<evidence type="ECO:0000259" key="15">
    <source>
        <dbReference type="PROSITE" id="PS51767"/>
    </source>
</evidence>
<accession>A0A1D1Z154</accession>
<dbReference type="InterPro" id="IPR001969">
    <property type="entry name" value="Aspartic_peptidase_AS"/>
</dbReference>
<keyword evidence="10" id="KW-0325">Glycoprotein</keyword>
<dbReference type="PRINTS" id="PR00792">
    <property type="entry name" value="PEPSIN"/>
</dbReference>
<dbReference type="PANTHER" id="PTHR47966:SF51">
    <property type="entry name" value="BETA-SITE APP-CLEAVING ENZYME, ISOFORM A-RELATED"/>
    <property type="match status" value="1"/>
</dbReference>
<comment type="subcellular location">
    <subcellularLocation>
        <location evidence="1">Vacuole</location>
    </subcellularLocation>
</comment>
<dbReference type="FunFam" id="2.40.70.10:FF:000036">
    <property type="entry name" value="Vacuolar aspartic protease"/>
    <property type="match status" value="1"/>
</dbReference>
<dbReference type="FunFam" id="2.40.70.10:FF:000002">
    <property type="entry name" value="Vacuolar aspartic proteinase"/>
    <property type="match status" value="1"/>
</dbReference>
<feature type="active site" evidence="11">
    <location>
        <position position="294"/>
    </location>
</feature>
<evidence type="ECO:0000256" key="7">
    <source>
        <dbReference type="ARBA" id="ARBA00022801"/>
    </source>
</evidence>
<name>A0A1D1Z154_9ARAE</name>
<dbReference type="InterPro" id="IPR001461">
    <property type="entry name" value="Aspartic_peptidase_A1"/>
</dbReference>
<feature type="chain" id="PRO_5008900639" evidence="14">
    <location>
        <begin position="22"/>
        <end position="405"/>
    </location>
</feature>
<evidence type="ECO:0000256" key="1">
    <source>
        <dbReference type="ARBA" id="ARBA00004116"/>
    </source>
</evidence>
<dbReference type="InterPro" id="IPR021109">
    <property type="entry name" value="Peptidase_aspartic_dom_sf"/>
</dbReference>
<evidence type="ECO:0000256" key="11">
    <source>
        <dbReference type="PIRSR" id="PIRSR601461-1"/>
    </source>
</evidence>
<keyword evidence="6 13" id="KW-0064">Aspartyl protease</keyword>
<feature type="disulfide bond" evidence="12">
    <location>
        <begin position="120"/>
        <end position="125"/>
    </location>
</feature>
<keyword evidence="5 14" id="KW-0732">Signal</keyword>
<dbReference type="AlphaFoldDB" id="A0A1D1Z154"/>
<evidence type="ECO:0000256" key="8">
    <source>
        <dbReference type="ARBA" id="ARBA00023145"/>
    </source>
</evidence>
<keyword evidence="7 13" id="KW-0378">Hydrolase</keyword>
<comment type="similarity">
    <text evidence="2 13">Belongs to the peptidase A1 family.</text>
</comment>
<evidence type="ECO:0000256" key="10">
    <source>
        <dbReference type="ARBA" id="ARBA00023180"/>
    </source>
</evidence>
<dbReference type="PROSITE" id="PS51767">
    <property type="entry name" value="PEPTIDASE_A1"/>
    <property type="match status" value="1"/>
</dbReference>
<protein>
    <submittedName>
        <fullName evidence="16">Vacuolar protease A</fullName>
    </submittedName>
</protein>
<proteinExistence type="inferred from homology"/>
<dbReference type="GO" id="GO:0006508">
    <property type="term" value="P:proteolysis"/>
    <property type="evidence" value="ECO:0007669"/>
    <property type="project" value="UniProtKB-KW"/>
</dbReference>
<dbReference type="InterPro" id="IPR033121">
    <property type="entry name" value="PEPTIDASE_A1"/>
</dbReference>
<keyword evidence="8" id="KW-0865">Zymogen</keyword>
<keyword evidence="9 12" id="KW-1015">Disulfide bond</keyword>
<dbReference type="Gene3D" id="2.40.70.10">
    <property type="entry name" value="Acid Proteases"/>
    <property type="match status" value="2"/>
</dbReference>
<dbReference type="PANTHER" id="PTHR47966">
    <property type="entry name" value="BETA-SITE APP-CLEAVING ENZYME, ISOFORM A-RELATED"/>
    <property type="match status" value="1"/>
</dbReference>
<evidence type="ECO:0000256" key="6">
    <source>
        <dbReference type="ARBA" id="ARBA00022750"/>
    </source>
</evidence>
<evidence type="ECO:0000256" key="4">
    <source>
        <dbReference type="ARBA" id="ARBA00022670"/>
    </source>
</evidence>
<keyword evidence="3" id="KW-0926">Vacuole</keyword>
<organism evidence="16">
    <name type="scientific">Anthurium amnicola</name>
    <dbReference type="NCBI Taxonomy" id="1678845"/>
    <lineage>
        <taxon>Eukaryota</taxon>
        <taxon>Viridiplantae</taxon>
        <taxon>Streptophyta</taxon>
        <taxon>Embryophyta</taxon>
        <taxon>Tracheophyta</taxon>
        <taxon>Spermatophyta</taxon>
        <taxon>Magnoliopsida</taxon>
        <taxon>Liliopsida</taxon>
        <taxon>Araceae</taxon>
        <taxon>Pothoideae</taxon>
        <taxon>Potheae</taxon>
        <taxon>Anthurium</taxon>
    </lineage>
</organism>
<dbReference type="Pfam" id="PF00026">
    <property type="entry name" value="Asp"/>
    <property type="match status" value="1"/>
</dbReference>
<dbReference type="GO" id="GO:0004190">
    <property type="term" value="F:aspartic-type endopeptidase activity"/>
    <property type="evidence" value="ECO:0007669"/>
    <property type="project" value="UniProtKB-KW"/>
</dbReference>
<feature type="active site" evidence="11">
    <location>
        <position position="107"/>
    </location>
</feature>
<evidence type="ECO:0000256" key="14">
    <source>
        <dbReference type="SAM" id="SignalP"/>
    </source>
</evidence>
<feature type="signal peptide" evidence="14">
    <location>
        <begin position="1"/>
        <end position="21"/>
    </location>
</feature>
<dbReference type="SUPFAM" id="SSF50630">
    <property type="entry name" value="Acid proteases"/>
    <property type="match status" value="1"/>
</dbReference>
<feature type="disulfide bond" evidence="12">
    <location>
        <begin position="328"/>
        <end position="361"/>
    </location>
</feature>
<gene>
    <name evidence="16" type="primary">pep2_0</name>
    <name evidence="16" type="ORF">g.21852</name>
</gene>
<dbReference type="PROSITE" id="PS00141">
    <property type="entry name" value="ASP_PROTEASE"/>
    <property type="match status" value="2"/>
</dbReference>
<evidence type="ECO:0000256" key="12">
    <source>
        <dbReference type="PIRSR" id="PIRSR601461-2"/>
    </source>
</evidence>
<evidence type="ECO:0000256" key="9">
    <source>
        <dbReference type="ARBA" id="ARBA00023157"/>
    </source>
</evidence>
<evidence type="ECO:0000256" key="13">
    <source>
        <dbReference type="RuleBase" id="RU000454"/>
    </source>
</evidence>